<dbReference type="STRING" id="870908.SAMN04488044_3067"/>
<gene>
    <name evidence="2" type="ORF">SAMN04488044_3067</name>
</gene>
<dbReference type="AlphaFoldDB" id="A0A1M5V3G4"/>
<organism evidence="2 3">
    <name type="scientific">Cognatishimia maritima</name>
    <dbReference type="NCBI Taxonomy" id="870908"/>
    <lineage>
        <taxon>Bacteria</taxon>
        <taxon>Pseudomonadati</taxon>
        <taxon>Pseudomonadota</taxon>
        <taxon>Alphaproteobacteria</taxon>
        <taxon>Rhodobacterales</taxon>
        <taxon>Paracoccaceae</taxon>
        <taxon>Cognatishimia</taxon>
    </lineage>
</organism>
<evidence type="ECO:0000313" key="2">
    <source>
        <dbReference type="EMBL" id="SHH69746.1"/>
    </source>
</evidence>
<protein>
    <submittedName>
        <fullName evidence="2">Uncharacterized protein</fullName>
    </submittedName>
</protein>
<sequence>MTISIQKTMCGLGASLALATSLIAQERQAEDQTPTGKFLTAVEVKPILGATQANWIAVREWEGQDLLYFTHLLSWRCGIYEIRYSINEEAPQLWPFPECDPDTYTVGVIPEGTAIYAEMPLRSVDTVTIELLYDDLTTESARFARESVLIP</sequence>
<dbReference type="OrthoDB" id="9816009at2"/>
<evidence type="ECO:0000256" key="1">
    <source>
        <dbReference type="SAM" id="SignalP"/>
    </source>
</evidence>
<accession>A0A1M5V3G4</accession>
<feature type="chain" id="PRO_5012951648" evidence="1">
    <location>
        <begin position="30"/>
        <end position="151"/>
    </location>
</feature>
<dbReference type="RefSeq" id="WP_084605000.1">
    <property type="nucleotide sequence ID" value="NZ_FQWM01000007.1"/>
</dbReference>
<keyword evidence="1" id="KW-0732">Signal</keyword>
<evidence type="ECO:0000313" key="3">
    <source>
        <dbReference type="Proteomes" id="UP000184211"/>
    </source>
</evidence>
<name>A0A1M5V3G4_9RHOB</name>
<reference evidence="3" key="1">
    <citation type="submission" date="2016-11" db="EMBL/GenBank/DDBJ databases">
        <authorList>
            <person name="Varghese N."/>
            <person name="Submissions S."/>
        </authorList>
    </citation>
    <scope>NUCLEOTIDE SEQUENCE [LARGE SCALE GENOMIC DNA]</scope>
    <source>
        <strain evidence="3">DSM 28223</strain>
    </source>
</reference>
<feature type="signal peptide" evidence="1">
    <location>
        <begin position="1"/>
        <end position="29"/>
    </location>
</feature>
<dbReference type="Proteomes" id="UP000184211">
    <property type="component" value="Unassembled WGS sequence"/>
</dbReference>
<keyword evidence="3" id="KW-1185">Reference proteome</keyword>
<dbReference type="EMBL" id="FQWM01000007">
    <property type="protein sequence ID" value="SHH69746.1"/>
    <property type="molecule type" value="Genomic_DNA"/>
</dbReference>
<proteinExistence type="predicted"/>